<name>A0A8H4W0S4_9HELO</name>
<accession>A0A8H4W0S4</accession>
<evidence type="ECO:0000313" key="1">
    <source>
        <dbReference type="EMBL" id="KAF4627540.1"/>
    </source>
</evidence>
<gene>
    <name evidence="1" type="ORF">G7Y89_g10613</name>
</gene>
<dbReference type="SUPFAM" id="SSF48576">
    <property type="entry name" value="Terpenoid synthases"/>
    <property type="match status" value="1"/>
</dbReference>
<dbReference type="Proteomes" id="UP000566819">
    <property type="component" value="Unassembled WGS sequence"/>
</dbReference>
<dbReference type="AlphaFoldDB" id="A0A8H4W0S4"/>
<proteinExistence type="predicted"/>
<evidence type="ECO:0000313" key="2">
    <source>
        <dbReference type="Proteomes" id="UP000566819"/>
    </source>
</evidence>
<keyword evidence="2" id="KW-1185">Reference proteome</keyword>
<dbReference type="OrthoDB" id="6921389at2759"/>
<reference evidence="1 2" key="1">
    <citation type="submission" date="2020-03" db="EMBL/GenBank/DDBJ databases">
        <title>Draft Genome Sequence of Cudoniella acicularis.</title>
        <authorList>
            <person name="Buettner E."/>
            <person name="Kellner H."/>
        </authorList>
    </citation>
    <scope>NUCLEOTIDE SEQUENCE [LARGE SCALE GENOMIC DNA]</scope>
    <source>
        <strain evidence="1 2">DSM 108380</strain>
    </source>
</reference>
<comment type="caution">
    <text evidence="1">The sequence shown here is derived from an EMBL/GenBank/DDBJ whole genome shotgun (WGS) entry which is preliminary data.</text>
</comment>
<protein>
    <submittedName>
        <fullName evidence="1">Uncharacterized protein</fullName>
    </submittedName>
</protein>
<sequence>MLIPTQFPDSYYEFFHPIPEEEFLESNTISFIPIRRSNPGRFGLTEFSFLLDDKAEDLTREMAHTKLNPEIVKILADEGKMNLSLEDFETLEGYEEFRIINCGLLPYSQIMEYTMELSLTDAERQDAKRLEWLVFKCIGVSDDLWSWPKEAQAYKKGKRVMNAILLAMKLKNLTAYQAVVFIKKRVVQFQQELLVMRDEFLSALVVSGDMR</sequence>
<dbReference type="EMBL" id="JAAMPI010000952">
    <property type="protein sequence ID" value="KAF4627540.1"/>
    <property type="molecule type" value="Genomic_DNA"/>
</dbReference>
<dbReference type="Pfam" id="PF19086">
    <property type="entry name" value="Terpene_syn_C_2"/>
    <property type="match status" value="1"/>
</dbReference>
<dbReference type="InterPro" id="IPR008949">
    <property type="entry name" value="Isoprenoid_synthase_dom_sf"/>
</dbReference>
<organism evidence="1 2">
    <name type="scientific">Cudoniella acicularis</name>
    <dbReference type="NCBI Taxonomy" id="354080"/>
    <lineage>
        <taxon>Eukaryota</taxon>
        <taxon>Fungi</taxon>
        <taxon>Dikarya</taxon>
        <taxon>Ascomycota</taxon>
        <taxon>Pezizomycotina</taxon>
        <taxon>Leotiomycetes</taxon>
        <taxon>Helotiales</taxon>
        <taxon>Tricladiaceae</taxon>
        <taxon>Cudoniella</taxon>
    </lineage>
</organism>
<dbReference type="Gene3D" id="1.10.600.10">
    <property type="entry name" value="Farnesyl Diphosphate Synthase"/>
    <property type="match status" value="1"/>
</dbReference>